<dbReference type="OMA" id="FRCERED"/>
<dbReference type="PANTHER" id="PTHR22770:SF47">
    <property type="entry name" value="E3 UBIQUITIN-PROTEIN LIGASE RNF216"/>
    <property type="match status" value="1"/>
</dbReference>
<comment type="pathway">
    <text evidence="1">Protein modification; protein ubiquitination.</text>
</comment>
<evidence type="ECO:0000256" key="6">
    <source>
        <dbReference type="ARBA" id="ARBA00022786"/>
    </source>
</evidence>
<reference evidence="10 11" key="1">
    <citation type="journal article" date="2007" name="Science">
        <title>Sea anemone genome reveals ancestral eumetazoan gene repertoire and genomic organization.</title>
        <authorList>
            <person name="Putnam N.H."/>
            <person name="Srivastava M."/>
            <person name="Hellsten U."/>
            <person name="Dirks B."/>
            <person name="Chapman J."/>
            <person name="Salamov A."/>
            <person name="Terry A."/>
            <person name="Shapiro H."/>
            <person name="Lindquist E."/>
            <person name="Kapitonov V.V."/>
            <person name="Jurka J."/>
            <person name="Genikhovich G."/>
            <person name="Grigoriev I.V."/>
            <person name="Lucas S.M."/>
            <person name="Steele R.E."/>
            <person name="Finnerty J.R."/>
            <person name="Technau U."/>
            <person name="Martindale M.Q."/>
            <person name="Rokhsar D.S."/>
        </authorList>
    </citation>
    <scope>NUCLEOTIDE SEQUENCE [LARGE SCALE GENOMIC DNA]</scope>
    <source>
        <strain evidence="11">CH2 X CH6</strain>
    </source>
</reference>
<dbReference type="eggNOG" id="KOG1812">
    <property type="taxonomic scope" value="Eukaryota"/>
</dbReference>
<dbReference type="EMBL" id="DS469558">
    <property type="protein sequence ID" value="EDO43053.1"/>
    <property type="molecule type" value="Genomic_DNA"/>
</dbReference>
<dbReference type="GO" id="GO:0008270">
    <property type="term" value="F:zinc ion binding"/>
    <property type="evidence" value="ECO:0007669"/>
    <property type="project" value="UniProtKB-KW"/>
</dbReference>
<dbReference type="InterPro" id="IPR047544">
    <property type="entry name" value="RING-HC_RBR_RNF216"/>
</dbReference>
<dbReference type="Pfam" id="PF26112">
    <property type="entry name" value="UBA_RNF216"/>
    <property type="match status" value="1"/>
</dbReference>
<keyword evidence="2" id="KW-0808">Transferase</keyword>
<dbReference type="GO" id="GO:0016740">
    <property type="term" value="F:transferase activity"/>
    <property type="evidence" value="ECO:0007669"/>
    <property type="project" value="UniProtKB-KW"/>
</dbReference>
<keyword evidence="4" id="KW-0677">Repeat</keyword>
<dbReference type="HOGENOM" id="CLU_009961_0_1_1"/>
<gene>
    <name evidence="10" type="ORF">NEMVEDRAFT_v1g99173</name>
</gene>
<dbReference type="CDD" id="cd16630">
    <property type="entry name" value="RING-HC_RBR_RNF216"/>
    <property type="match status" value="1"/>
</dbReference>
<feature type="region of interest" description="Disordered" evidence="8">
    <location>
        <begin position="295"/>
        <end position="317"/>
    </location>
</feature>
<dbReference type="InterPro" id="IPR044066">
    <property type="entry name" value="TRIAD_supradom"/>
</dbReference>
<dbReference type="InterPro" id="IPR002867">
    <property type="entry name" value="IBR_dom"/>
</dbReference>
<organism evidence="10 11">
    <name type="scientific">Nematostella vectensis</name>
    <name type="common">Starlet sea anemone</name>
    <dbReference type="NCBI Taxonomy" id="45351"/>
    <lineage>
        <taxon>Eukaryota</taxon>
        <taxon>Metazoa</taxon>
        <taxon>Cnidaria</taxon>
        <taxon>Anthozoa</taxon>
        <taxon>Hexacorallia</taxon>
        <taxon>Actiniaria</taxon>
        <taxon>Edwardsiidae</taxon>
        <taxon>Nematostella</taxon>
    </lineage>
</organism>
<keyword evidence="11" id="KW-1185">Reference proteome</keyword>
<evidence type="ECO:0000256" key="1">
    <source>
        <dbReference type="ARBA" id="ARBA00004906"/>
    </source>
</evidence>
<dbReference type="PANTHER" id="PTHR22770">
    <property type="entry name" value="UBIQUITIN CONJUGATING ENZYME 7 INTERACTING PROTEIN-RELATED"/>
    <property type="match status" value="1"/>
</dbReference>
<dbReference type="InterPro" id="IPR047545">
    <property type="entry name" value="BRcat_RBR_RNF216"/>
</dbReference>
<evidence type="ECO:0000256" key="3">
    <source>
        <dbReference type="ARBA" id="ARBA00022723"/>
    </source>
</evidence>
<dbReference type="Pfam" id="PF26200">
    <property type="entry name" value="Rcat_RNF216"/>
    <property type="match status" value="1"/>
</dbReference>
<dbReference type="InParanoid" id="A7RZU5"/>
<evidence type="ECO:0000256" key="4">
    <source>
        <dbReference type="ARBA" id="ARBA00022737"/>
    </source>
</evidence>
<evidence type="ECO:0000259" key="9">
    <source>
        <dbReference type="PROSITE" id="PS51873"/>
    </source>
</evidence>
<evidence type="ECO:0000313" key="11">
    <source>
        <dbReference type="Proteomes" id="UP000001593"/>
    </source>
</evidence>
<dbReference type="CDD" id="cd20339">
    <property type="entry name" value="BRcat_RBR_RNF216"/>
    <property type="match status" value="1"/>
</dbReference>
<keyword evidence="7" id="KW-0862">Zinc</keyword>
<dbReference type="InterPro" id="IPR051628">
    <property type="entry name" value="LUBAC_E3_Ligases"/>
</dbReference>
<evidence type="ECO:0000256" key="7">
    <source>
        <dbReference type="ARBA" id="ARBA00022833"/>
    </source>
</evidence>
<keyword evidence="5" id="KW-0863">Zinc-finger</keyword>
<evidence type="ECO:0000256" key="2">
    <source>
        <dbReference type="ARBA" id="ARBA00022679"/>
    </source>
</evidence>
<dbReference type="PROSITE" id="PS51873">
    <property type="entry name" value="TRIAD"/>
    <property type="match status" value="1"/>
</dbReference>
<dbReference type="SUPFAM" id="SSF57850">
    <property type="entry name" value="RING/U-box"/>
    <property type="match status" value="3"/>
</dbReference>
<dbReference type="Gene3D" id="3.30.40.10">
    <property type="entry name" value="Zinc/RING finger domain, C3HC4 (zinc finger)"/>
    <property type="match status" value="1"/>
</dbReference>
<dbReference type="InterPro" id="IPR013083">
    <property type="entry name" value="Znf_RING/FYVE/PHD"/>
</dbReference>
<dbReference type="PhylomeDB" id="A7RZU5"/>
<accession>A7RZU5</accession>
<evidence type="ECO:0000256" key="8">
    <source>
        <dbReference type="SAM" id="MobiDB-lite"/>
    </source>
</evidence>
<keyword evidence="3" id="KW-0479">Metal-binding</keyword>
<dbReference type="Pfam" id="PF26191">
    <property type="entry name" value="RING-HC_RBR_RNF216"/>
    <property type="match status" value="1"/>
</dbReference>
<dbReference type="STRING" id="45351.A7RZU5"/>
<feature type="domain" description="RING-type" evidence="9">
    <location>
        <begin position="57"/>
        <end position="274"/>
    </location>
</feature>
<proteinExistence type="predicted"/>
<evidence type="ECO:0000256" key="5">
    <source>
        <dbReference type="ARBA" id="ARBA00022771"/>
    </source>
</evidence>
<dbReference type="CDD" id="cd20353">
    <property type="entry name" value="Rcat_RBR_RNF216"/>
    <property type="match status" value="1"/>
</dbReference>
<sequence>MKLLKGKRAQRFSSLPVFPNLQKEVDFISSYKKSKVTEVDRKLAVEINEKQYVEQGQTIECGCCYCDVAFEDMVQCLDGHLFCENCLMNYAKESVFGQGKATLMCMTSECNSSFPLSQLKKTLPENILSKYEDRLQEEALSLAEMEDLVRCPSCEFAAVLPSGNKVFKCLNQKCGKETCRHCKENWSDHFGLKCSEIEKKGEKDLRISYEERMTMAKIRKCHKCGCEFTKSDGCNKMTCRCGTTQCYVCRKPGISYNHFCQHARDPGKGCSQCKNCSLWTDPSKDDNMAVKQLERKAKAAKRQMLDQDNVPGKKPKL</sequence>
<dbReference type="InterPro" id="IPR058758">
    <property type="entry name" value="UBA_RNF216"/>
</dbReference>
<keyword evidence="6" id="KW-0833">Ubl conjugation pathway</keyword>
<evidence type="ECO:0000313" key="10">
    <source>
        <dbReference type="EMBL" id="EDO43053.1"/>
    </source>
</evidence>
<dbReference type="SMART" id="SM00647">
    <property type="entry name" value="IBR"/>
    <property type="match status" value="1"/>
</dbReference>
<protein>
    <recommendedName>
        <fullName evidence="9">RING-type domain-containing protein</fullName>
    </recommendedName>
</protein>
<name>A7RZU5_NEMVE</name>
<dbReference type="Gene3D" id="1.20.120.1750">
    <property type="match status" value="1"/>
</dbReference>
<dbReference type="InterPro" id="IPR047546">
    <property type="entry name" value="Rcat_RBR_RNF216"/>
</dbReference>
<dbReference type="Proteomes" id="UP000001593">
    <property type="component" value="Unassembled WGS sequence"/>
</dbReference>
<dbReference type="AlphaFoldDB" id="A7RZU5"/>